<dbReference type="PROSITE" id="PS00211">
    <property type="entry name" value="ABC_TRANSPORTER_1"/>
    <property type="match status" value="1"/>
</dbReference>
<feature type="domain" description="ABC transporter" evidence="5">
    <location>
        <begin position="9"/>
        <end position="135"/>
    </location>
</feature>
<dbReference type="Pfam" id="PF00005">
    <property type="entry name" value="ABC_tran"/>
    <property type="match status" value="1"/>
</dbReference>
<evidence type="ECO:0000259" key="5">
    <source>
        <dbReference type="Pfam" id="PF00005"/>
    </source>
</evidence>
<reference evidence="7 8" key="2">
    <citation type="journal article" date="2013" name="ISME J.">
        <title>A metabolic model for members of the genus Tetrasphaera involved in enhanced biological phosphorus removal.</title>
        <authorList>
            <person name="Kristiansen R."/>
            <person name="Nguyen H.T.T."/>
            <person name="Saunders A.M."/>
            <person name="Nielsen J.L."/>
            <person name="Wimmer R."/>
            <person name="Le V.Q."/>
            <person name="McIlroy S.J."/>
            <person name="Petrovski S."/>
            <person name="Seviour R.J."/>
            <person name="Calteau A."/>
            <person name="Nielsen K.L."/>
            <person name="Nielsen P.H."/>
        </authorList>
    </citation>
    <scope>NUCLEOTIDE SEQUENCE [LARGE SCALE GENOMIC DNA]</scope>
    <source>
        <strain evidence="7 8">Ben 74</strain>
    </source>
</reference>
<evidence type="ECO:0000256" key="1">
    <source>
        <dbReference type="ARBA" id="ARBA00022448"/>
    </source>
</evidence>
<organism evidence="7 8">
    <name type="scientific">Nostocoides jenkinsii Ben 74</name>
    <dbReference type="NCBI Taxonomy" id="1193518"/>
    <lineage>
        <taxon>Bacteria</taxon>
        <taxon>Bacillati</taxon>
        <taxon>Actinomycetota</taxon>
        <taxon>Actinomycetes</taxon>
        <taxon>Micrococcales</taxon>
        <taxon>Intrasporangiaceae</taxon>
        <taxon>Nostocoides</taxon>
    </lineage>
</organism>
<dbReference type="STRING" id="1193518.BN13_1070012"/>
<keyword evidence="1" id="KW-0813">Transport</keyword>
<dbReference type="Proteomes" id="UP000035720">
    <property type="component" value="Unassembled WGS sequence"/>
</dbReference>
<keyword evidence="3" id="KW-0547">Nucleotide-binding</keyword>
<dbReference type="PANTHER" id="PTHR43790">
    <property type="entry name" value="CARBOHYDRATE TRANSPORT ATP-BINDING PROTEIN MG119-RELATED"/>
    <property type="match status" value="1"/>
</dbReference>
<dbReference type="EMBL" id="CAJC01000010">
    <property type="protein sequence ID" value="CCI51527.1"/>
    <property type="molecule type" value="Genomic_DNA"/>
</dbReference>
<sequence length="205" mass="21762">MGHEEIPALLAGAVPARAGRVLLDGADLTDAGIAERIALGVSMVPGNRQRDGVWLDVEAFENLAILPDTARSLLGVRHREREIGAATDAMTRFGVRPPDPLARVGQFSGGNQQKVVLAKWLDREPRVLLLDEPTQGIDAGAKYDVLQLVCAAATKGAAVVIASGDYEQLANICHRVLILRFGRITATLTGPDLTEATIAARAQAD</sequence>
<name>A0A077MGF7_9MICO</name>
<evidence type="ECO:0000313" key="7">
    <source>
        <dbReference type="EMBL" id="CCI54778.1"/>
    </source>
</evidence>
<evidence type="ECO:0000256" key="4">
    <source>
        <dbReference type="ARBA" id="ARBA00022840"/>
    </source>
</evidence>
<dbReference type="InterPro" id="IPR027417">
    <property type="entry name" value="P-loop_NTPase"/>
</dbReference>
<evidence type="ECO:0000313" key="6">
    <source>
        <dbReference type="EMBL" id="CCI51527.1"/>
    </source>
</evidence>
<reference evidence="7" key="1">
    <citation type="submission" date="2012-05" db="EMBL/GenBank/DDBJ databases">
        <authorList>
            <person name="McIlroy S."/>
        </authorList>
    </citation>
    <scope>NUCLEOTIDE SEQUENCE</scope>
    <source>
        <strain evidence="7">Ben 74</strain>
    </source>
</reference>
<dbReference type="Gene3D" id="3.40.50.300">
    <property type="entry name" value="P-loop containing nucleotide triphosphate hydrolases"/>
    <property type="match status" value="1"/>
</dbReference>
<dbReference type="InterPro" id="IPR050107">
    <property type="entry name" value="ABC_carbohydrate_import_ATPase"/>
</dbReference>
<protein>
    <submittedName>
        <fullName evidence="7">ABC sugar transporter, ATP-binding component</fullName>
    </submittedName>
</protein>
<comment type="caution">
    <text evidence="7">The sequence shown here is derived from an EMBL/GenBank/DDBJ whole genome shotgun (WGS) entry which is preliminary data.</text>
</comment>
<dbReference type="AlphaFoldDB" id="A0A077MGF7"/>
<evidence type="ECO:0000313" key="8">
    <source>
        <dbReference type="Proteomes" id="UP000035720"/>
    </source>
</evidence>
<dbReference type="InterPro" id="IPR003439">
    <property type="entry name" value="ABC_transporter-like_ATP-bd"/>
</dbReference>
<dbReference type="SUPFAM" id="SSF52540">
    <property type="entry name" value="P-loop containing nucleoside triphosphate hydrolases"/>
    <property type="match status" value="1"/>
</dbReference>
<gene>
    <name evidence="6" type="ORF">BN13_1070012</name>
    <name evidence="7" type="ORF">BN13_810044</name>
</gene>
<accession>A0A077MGF7</accession>
<dbReference type="EMBL" id="CAJC01000196">
    <property type="protein sequence ID" value="CCI54778.1"/>
    <property type="molecule type" value="Genomic_DNA"/>
</dbReference>
<dbReference type="RefSeq" id="WP_048547410.1">
    <property type="nucleotide sequence ID" value="NZ_HF571038.1"/>
</dbReference>
<dbReference type="GO" id="GO:0005524">
    <property type="term" value="F:ATP binding"/>
    <property type="evidence" value="ECO:0007669"/>
    <property type="project" value="UniProtKB-KW"/>
</dbReference>
<evidence type="ECO:0000256" key="2">
    <source>
        <dbReference type="ARBA" id="ARBA00022737"/>
    </source>
</evidence>
<dbReference type="PANTHER" id="PTHR43790:SF9">
    <property type="entry name" value="GALACTOFURANOSE TRANSPORTER ATP-BINDING PROTEIN YTFR"/>
    <property type="match status" value="1"/>
</dbReference>
<keyword evidence="4 7" id="KW-0067">ATP-binding</keyword>
<proteinExistence type="predicted"/>
<dbReference type="GO" id="GO:0016887">
    <property type="term" value="F:ATP hydrolysis activity"/>
    <property type="evidence" value="ECO:0007669"/>
    <property type="project" value="InterPro"/>
</dbReference>
<keyword evidence="8" id="KW-1185">Reference proteome</keyword>
<keyword evidence="2" id="KW-0677">Repeat</keyword>
<dbReference type="InterPro" id="IPR017871">
    <property type="entry name" value="ABC_transporter-like_CS"/>
</dbReference>
<keyword evidence="7" id="KW-0762">Sugar transport</keyword>
<evidence type="ECO:0000256" key="3">
    <source>
        <dbReference type="ARBA" id="ARBA00022741"/>
    </source>
</evidence>